<organism evidence="1">
    <name type="scientific">Ackermannviridae sp</name>
    <dbReference type="NCBI Taxonomy" id="2831612"/>
    <lineage>
        <taxon>Viruses</taxon>
        <taxon>Duplodnaviria</taxon>
        <taxon>Heunggongvirae</taxon>
        <taxon>Uroviricota</taxon>
        <taxon>Caudoviricetes</taxon>
        <taxon>Pantevenvirales</taxon>
        <taxon>Ackermannviridae</taxon>
    </lineage>
</organism>
<protein>
    <submittedName>
        <fullName evidence="1">Uncharacterized protein</fullName>
    </submittedName>
</protein>
<reference evidence="1" key="1">
    <citation type="journal article" date="2021" name="Proc. Natl. Acad. Sci. U.S.A.">
        <title>A Catalog of Tens of Thousands of Viruses from Human Metagenomes Reveals Hidden Associations with Chronic Diseases.</title>
        <authorList>
            <person name="Tisza M.J."/>
            <person name="Buck C.B."/>
        </authorList>
    </citation>
    <scope>NUCLEOTIDE SEQUENCE</scope>
    <source>
        <strain evidence="1">CtS9I1</strain>
    </source>
</reference>
<evidence type="ECO:0000313" key="1">
    <source>
        <dbReference type="EMBL" id="DAG95103.1"/>
    </source>
</evidence>
<dbReference type="EMBL" id="BK035350">
    <property type="protein sequence ID" value="DAG95103.1"/>
    <property type="molecule type" value="Genomic_DNA"/>
</dbReference>
<name>A0A8S5VQ18_9CAUD</name>
<proteinExistence type="predicted"/>
<accession>A0A8S5VQ18</accession>
<sequence>MGVFQPFIASHKTILLSSKKPAQRLPCGLTLLQRLCAASVATERARACRVGVAVGVTHHAVHAVVHLQGVYLVAQLLDLVSLHQRTGLLAFGADCIRDVAGLAVHLRGQVGRRKAVLAAALRQLALDVVARLHNGRVRAGLRQRHFLAKLTNAALHLEAEIADAVAQIGQTVVQLPKVLAKQDLLLAGSGGILAKLALPVAPEAAAHEADQEQNHHPPCAVSAEAVAVTGRRAQVAQRVPIVHSIQSFRKICIYKPCRPGLYQYNTPLKFSAIAFSCSNCCWLIRPSASICSTIFCGSFPCICCLNCVNCCISAAGLLGIVLFPIACKIGFVMEFRLQCCNALFKARHIHRRRGLVRRDRVGGQCRVACTVRCLQPHQRRGLVQQQCAGIWCHSKRLCAVFAAHLRDAARL</sequence>